<dbReference type="Proteomes" id="UP000782312">
    <property type="component" value="Unassembled WGS sequence"/>
</dbReference>
<dbReference type="EMBL" id="JACPUR010000037">
    <property type="protein sequence ID" value="MBI3128998.1"/>
    <property type="molecule type" value="Genomic_DNA"/>
</dbReference>
<dbReference type="Gene3D" id="3.40.50.10490">
    <property type="entry name" value="Glucose-6-phosphate isomerase like protein, domain 1"/>
    <property type="match status" value="1"/>
</dbReference>
<dbReference type="InterPro" id="IPR050099">
    <property type="entry name" value="SIS_GmhA/DiaA_subfam"/>
</dbReference>
<dbReference type="PANTHER" id="PTHR30390">
    <property type="entry name" value="SEDOHEPTULOSE 7-PHOSPHATE ISOMERASE / DNAA INITIATOR-ASSOCIATING FACTOR FOR REPLICATION INITIATION"/>
    <property type="match status" value="1"/>
</dbReference>
<gene>
    <name evidence="2" type="ORF">HYZ11_15435</name>
</gene>
<dbReference type="PANTHER" id="PTHR30390:SF6">
    <property type="entry name" value="DNAA INITIATOR-ASSOCIATING PROTEIN DIAA"/>
    <property type="match status" value="1"/>
</dbReference>
<dbReference type="Pfam" id="PF13580">
    <property type="entry name" value="SIS_2"/>
    <property type="match status" value="1"/>
</dbReference>
<dbReference type="InterPro" id="IPR001347">
    <property type="entry name" value="SIS_dom"/>
</dbReference>
<proteinExistence type="predicted"/>
<evidence type="ECO:0000313" key="2">
    <source>
        <dbReference type="EMBL" id="MBI3128998.1"/>
    </source>
</evidence>
<evidence type="ECO:0000313" key="3">
    <source>
        <dbReference type="Proteomes" id="UP000782312"/>
    </source>
</evidence>
<dbReference type="GO" id="GO:1901135">
    <property type="term" value="P:carbohydrate derivative metabolic process"/>
    <property type="evidence" value="ECO:0007669"/>
    <property type="project" value="InterPro"/>
</dbReference>
<feature type="domain" description="SIS" evidence="1">
    <location>
        <begin position="35"/>
        <end position="192"/>
    </location>
</feature>
<name>A0A932MPM5_UNCTE</name>
<organism evidence="2 3">
    <name type="scientific">Tectimicrobiota bacterium</name>
    <dbReference type="NCBI Taxonomy" id="2528274"/>
    <lineage>
        <taxon>Bacteria</taxon>
        <taxon>Pseudomonadati</taxon>
        <taxon>Nitrospinota/Tectimicrobiota group</taxon>
        <taxon>Candidatus Tectimicrobiota</taxon>
    </lineage>
</organism>
<comment type="caution">
    <text evidence="2">The sequence shown here is derived from an EMBL/GenBank/DDBJ whole genome shotgun (WGS) entry which is preliminary data.</text>
</comment>
<dbReference type="PROSITE" id="PS51464">
    <property type="entry name" value="SIS"/>
    <property type="match status" value="1"/>
</dbReference>
<accession>A0A932MPM5</accession>
<dbReference type="InterPro" id="IPR035461">
    <property type="entry name" value="GmhA/DiaA"/>
</dbReference>
<reference evidence="2" key="1">
    <citation type="submission" date="2020-07" db="EMBL/GenBank/DDBJ databases">
        <title>Huge and variable diversity of episymbiotic CPR bacteria and DPANN archaea in groundwater ecosystems.</title>
        <authorList>
            <person name="He C.Y."/>
            <person name="Keren R."/>
            <person name="Whittaker M."/>
            <person name="Farag I.F."/>
            <person name="Doudna J."/>
            <person name="Cate J.H.D."/>
            <person name="Banfield J.F."/>
        </authorList>
    </citation>
    <scope>NUCLEOTIDE SEQUENCE</scope>
    <source>
        <strain evidence="2">NC_groundwater_763_Ag_S-0.2um_68_21</strain>
    </source>
</reference>
<dbReference type="CDD" id="cd05006">
    <property type="entry name" value="SIS_GmhA"/>
    <property type="match status" value="1"/>
</dbReference>
<dbReference type="SUPFAM" id="SSF53697">
    <property type="entry name" value="SIS domain"/>
    <property type="match status" value="1"/>
</dbReference>
<sequence>MDLSAREFLADRARRFEAASAGEYPRQLEALAEAALACLRAGGKILVFGNGGSASLAQHFAGELTGRFLSNRRPLPALSLTAETASLTAIANDFGYEHVFSRQIEALARPGDLALGLSTSGKSPNVAAALDRARRIGARTALLTGEGGGSAAAGIVLAVPSRDTDFIQEAHEAALHYLCHRLDAAFPDEGAQ</sequence>
<dbReference type="GO" id="GO:0097367">
    <property type="term" value="F:carbohydrate derivative binding"/>
    <property type="evidence" value="ECO:0007669"/>
    <property type="project" value="InterPro"/>
</dbReference>
<evidence type="ECO:0000259" key="1">
    <source>
        <dbReference type="PROSITE" id="PS51464"/>
    </source>
</evidence>
<dbReference type="InterPro" id="IPR046348">
    <property type="entry name" value="SIS_dom_sf"/>
</dbReference>
<dbReference type="AlphaFoldDB" id="A0A932MPM5"/>
<protein>
    <submittedName>
        <fullName evidence="2">SIS domain-containing protein</fullName>
    </submittedName>
</protein>